<protein>
    <submittedName>
        <fullName evidence="1">Uncharacterized protein</fullName>
    </submittedName>
</protein>
<organism evidence="1 2">
    <name type="scientific">Macroventuria anomochaeta</name>
    <dbReference type="NCBI Taxonomy" id="301207"/>
    <lineage>
        <taxon>Eukaryota</taxon>
        <taxon>Fungi</taxon>
        <taxon>Dikarya</taxon>
        <taxon>Ascomycota</taxon>
        <taxon>Pezizomycotina</taxon>
        <taxon>Dothideomycetes</taxon>
        <taxon>Pleosporomycetidae</taxon>
        <taxon>Pleosporales</taxon>
        <taxon>Pleosporineae</taxon>
        <taxon>Didymellaceae</taxon>
        <taxon>Macroventuria</taxon>
    </lineage>
</organism>
<accession>A0ACB6RXL4</accession>
<keyword evidence="2" id="KW-1185">Reference proteome</keyword>
<comment type="caution">
    <text evidence="1">The sequence shown here is derived from an EMBL/GenBank/DDBJ whole genome shotgun (WGS) entry which is preliminary data.</text>
</comment>
<dbReference type="EMBL" id="MU006724">
    <property type="protein sequence ID" value="KAF2625674.1"/>
    <property type="molecule type" value="Genomic_DNA"/>
</dbReference>
<dbReference type="Proteomes" id="UP000799754">
    <property type="component" value="Unassembled WGS sequence"/>
</dbReference>
<evidence type="ECO:0000313" key="2">
    <source>
        <dbReference type="Proteomes" id="UP000799754"/>
    </source>
</evidence>
<reference evidence="1" key="1">
    <citation type="journal article" date="2020" name="Stud. Mycol.">
        <title>101 Dothideomycetes genomes: a test case for predicting lifestyles and emergence of pathogens.</title>
        <authorList>
            <person name="Haridas S."/>
            <person name="Albert R."/>
            <person name="Binder M."/>
            <person name="Bloem J."/>
            <person name="Labutti K."/>
            <person name="Salamov A."/>
            <person name="Andreopoulos B."/>
            <person name="Baker S."/>
            <person name="Barry K."/>
            <person name="Bills G."/>
            <person name="Bluhm B."/>
            <person name="Cannon C."/>
            <person name="Castanera R."/>
            <person name="Culley D."/>
            <person name="Daum C."/>
            <person name="Ezra D."/>
            <person name="Gonzalez J."/>
            <person name="Henrissat B."/>
            <person name="Kuo A."/>
            <person name="Liang C."/>
            <person name="Lipzen A."/>
            <person name="Lutzoni F."/>
            <person name="Magnuson J."/>
            <person name="Mondo S."/>
            <person name="Nolan M."/>
            <person name="Ohm R."/>
            <person name="Pangilinan J."/>
            <person name="Park H.-J."/>
            <person name="Ramirez L."/>
            <person name="Alfaro M."/>
            <person name="Sun H."/>
            <person name="Tritt A."/>
            <person name="Yoshinaga Y."/>
            <person name="Zwiers L.-H."/>
            <person name="Turgeon B."/>
            <person name="Goodwin S."/>
            <person name="Spatafora J."/>
            <person name="Crous P."/>
            <person name="Grigoriev I."/>
        </authorList>
    </citation>
    <scope>NUCLEOTIDE SEQUENCE</scope>
    <source>
        <strain evidence="1">CBS 525.71</strain>
    </source>
</reference>
<gene>
    <name evidence="1" type="ORF">BU25DRAFT_108565</name>
</gene>
<sequence length="96" mass="10744">MQGKPWRAFIKDARTTRACPLLPAHTVILPVEIAGGWDWIASLFIPVSLPSITASTANSLEHDDLMVRRKFTSPCPQSRVVEMRSHHSSHSKNLIE</sequence>
<name>A0ACB6RXL4_9PLEO</name>
<evidence type="ECO:0000313" key="1">
    <source>
        <dbReference type="EMBL" id="KAF2625674.1"/>
    </source>
</evidence>
<proteinExistence type="predicted"/>